<dbReference type="Proteomes" id="UP001224674">
    <property type="component" value="Chromosome"/>
</dbReference>
<feature type="transmembrane region" description="Helical" evidence="1">
    <location>
        <begin position="242"/>
        <end position="265"/>
    </location>
</feature>
<dbReference type="EMBL" id="CP122566">
    <property type="protein sequence ID" value="WGH93180.1"/>
    <property type="molecule type" value="Genomic_DNA"/>
</dbReference>
<protein>
    <recommendedName>
        <fullName evidence="1">SURF1-like protein</fullName>
    </recommendedName>
</protein>
<keyword evidence="1" id="KW-1003">Cell membrane</keyword>
<accession>A0AAJ6DC11</accession>
<keyword evidence="1" id="KW-1133">Transmembrane helix</keyword>
<comment type="subcellular location">
    <subcellularLocation>
        <location evidence="1">Cell membrane</location>
        <topology evidence="1">Multi-pass membrane protein</topology>
    </subcellularLocation>
</comment>
<keyword evidence="1" id="KW-0472">Membrane</keyword>
<evidence type="ECO:0000256" key="1">
    <source>
        <dbReference type="RuleBase" id="RU363076"/>
    </source>
</evidence>
<keyword evidence="3" id="KW-1185">Reference proteome</keyword>
<dbReference type="RefSeq" id="WP_110097874.1">
    <property type="nucleotide sequence ID" value="NZ_CP122562.1"/>
</dbReference>
<dbReference type="AlphaFoldDB" id="A0AAJ6DC11"/>
<keyword evidence="1" id="KW-0812">Transmembrane</keyword>
<evidence type="ECO:0000313" key="3">
    <source>
        <dbReference type="Proteomes" id="UP001224674"/>
    </source>
</evidence>
<reference evidence="2 3" key="1">
    <citation type="submission" date="2023-03" db="EMBL/GenBank/DDBJ databases">
        <title>Complete genome sequences of several Auritidibacter ignavus strains isolated from ear infections.</title>
        <authorList>
            <person name="Baehr T."/>
            <person name="Baumhoegger A.M."/>
        </authorList>
    </citation>
    <scope>NUCLEOTIDE SEQUENCE [LARGE SCALE GENOMIC DNA]</scope>
    <source>
        <strain evidence="2 3">BABAE-6</strain>
    </source>
</reference>
<comment type="caution">
    <text evidence="1">Lacks conserved residue(s) required for the propagation of feature annotation.</text>
</comment>
<dbReference type="GO" id="GO:0005886">
    <property type="term" value="C:plasma membrane"/>
    <property type="evidence" value="ECO:0007669"/>
    <property type="project" value="UniProtKB-SubCell"/>
</dbReference>
<organism evidence="2 3">
    <name type="scientific">Auritidibacter ignavus</name>
    <dbReference type="NCBI Taxonomy" id="678932"/>
    <lineage>
        <taxon>Bacteria</taxon>
        <taxon>Bacillati</taxon>
        <taxon>Actinomycetota</taxon>
        <taxon>Actinomycetes</taxon>
        <taxon>Micrococcales</taxon>
        <taxon>Micrococcaceae</taxon>
        <taxon>Auritidibacter</taxon>
    </lineage>
</organism>
<dbReference type="InterPro" id="IPR002994">
    <property type="entry name" value="Surf1/Shy1"/>
</dbReference>
<proteinExistence type="inferred from homology"/>
<gene>
    <name evidence="2" type="ORF">QDX21_12975</name>
</gene>
<name>A0AAJ6DC11_9MICC</name>
<sequence length="326" mass="36785">MLRTALKPRWLGFLAVAILVSAVFMALSVWQARQAVSNPAPPPEQTENPVEMTEFFEPFTAMVSTQADQMVYFTGTVEPEHTVQVAHRVHDGQTGYWIVSRATVTGTDRNVSIPVVWGWREEPLDFEATEQNPTDLSVAERLFTEASGIEPSQTVTMTGRLLPADGPDTGSDLSTTPVTVSTLATAELTNIWDEPLYAGYVVVEEFEDTEGTVHTVQAPGSSSTSDGLKAVRVSAPEQETDVVWLNVFYAIEWVIFAAFALYLWWRFVRDDYLKDQREAELDRLWEQHWRRKELEKRREQARAEKAAAVVAYRNYYGHDPEPPADQ</sequence>
<comment type="similarity">
    <text evidence="1">Belongs to the SURF1 family.</text>
</comment>
<evidence type="ECO:0000313" key="2">
    <source>
        <dbReference type="EMBL" id="WGH93180.1"/>
    </source>
</evidence>
<dbReference type="PROSITE" id="PS50895">
    <property type="entry name" value="SURF1"/>
    <property type="match status" value="1"/>
</dbReference>
<dbReference type="Pfam" id="PF02104">
    <property type="entry name" value="SURF1"/>
    <property type="match status" value="1"/>
</dbReference>